<evidence type="ECO:0000313" key="2">
    <source>
        <dbReference type="EMBL" id="RFU51549.1"/>
    </source>
</evidence>
<evidence type="ECO:0000313" key="6">
    <source>
        <dbReference type="Proteomes" id="UP000264056"/>
    </source>
</evidence>
<accession>A0A346NCP3</accession>
<dbReference type="AlphaFoldDB" id="A0A372KPW7"/>
<dbReference type="EMBL" id="CP031733">
    <property type="protein sequence ID" value="AXQ78788.1"/>
    <property type="molecule type" value="Genomic_DNA"/>
</dbReference>
<dbReference type="Proteomes" id="UP000264056">
    <property type="component" value="Unassembled WGS sequence"/>
</dbReference>
<reference evidence="2 6" key="1">
    <citation type="submission" date="2018-08" db="EMBL/GenBank/DDBJ databases">
        <title>Draft genome of Streptococcus sp .nov. Z2.</title>
        <authorList>
            <person name="Tian Z."/>
        </authorList>
    </citation>
    <scope>NUCLEOTIDE SEQUENCE [LARGE SCALE GENOMIC DNA]</scope>
    <source>
        <strain evidence="2 6">Z2</strain>
    </source>
</reference>
<dbReference type="RefSeq" id="WP_116877624.1">
    <property type="nucleotide sequence ID" value="NZ_CP031733.1"/>
</dbReference>
<protein>
    <submittedName>
        <fullName evidence="3">Uncharacterized protein</fullName>
    </submittedName>
</protein>
<dbReference type="Proteomes" id="UP000262901">
    <property type="component" value="Unassembled WGS sequence"/>
</dbReference>
<proteinExistence type="predicted"/>
<keyword evidence="6" id="KW-1185">Reference proteome</keyword>
<dbReference type="KEGG" id="schj:DDV21_006665"/>
<organism evidence="3 5">
    <name type="scientific">Streptococcus chenjunshii</name>
    <dbReference type="NCBI Taxonomy" id="2173853"/>
    <lineage>
        <taxon>Bacteria</taxon>
        <taxon>Bacillati</taxon>
        <taxon>Bacillota</taxon>
        <taxon>Bacilli</taxon>
        <taxon>Lactobacillales</taxon>
        <taxon>Streptococcaceae</taxon>
        <taxon>Streptococcus</taxon>
    </lineage>
</organism>
<dbReference type="OrthoDB" id="1655118at2"/>
<dbReference type="EMBL" id="QVQY01000004">
    <property type="protein sequence ID" value="RFU51549.1"/>
    <property type="molecule type" value="Genomic_DNA"/>
</dbReference>
<evidence type="ECO:0000313" key="3">
    <source>
        <dbReference type="EMBL" id="RFU53668.1"/>
    </source>
</evidence>
<name>A0A372KPW7_9STRE</name>
<reference evidence="1" key="4">
    <citation type="journal article" date="2019" name="Int. J. Syst. Evol. Microbiol.">
        <title>Streptococcus chenjunshii sp. nov. isolated from feces of Tibetan antelopes.</title>
        <authorList>
            <person name="Tian Z."/>
            <person name="Lu S."/>
            <person name="Jin D."/>
            <person name="Yang J."/>
            <person name="Pu J."/>
            <person name="Lai X.H."/>
            <person name="Bai X.N."/>
            <person name="Wu X.M."/>
            <person name="Li J."/>
            <person name="Wang S."/>
            <person name="Xu J."/>
        </authorList>
    </citation>
    <scope>NUCLEOTIDE SEQUENCE</scope>
    <source>
        <strain evidence="1">Z15</strain>
    </source>
</reference>
<evidence type="ECO:0000313" key="4">
    <source>
        <dbReference type="Proteomes" id="UP000246115"/>
    </source>
</evidence>
<evidence type="ECO:0000313" key="5">
    <source>
        <dbReference type="Proteomes" id="UP000262901"/>
    </source>
</evidence>
<dbReference type="EMBL" id="QVQZ01000004">
    <property type="protein sequence ID" value="RFU53668.1"/>
    <property type="molecule type" value="Genomic_DNA"/>
</dbReference>
<evidence type="ECO:0000313" key="1">
    <source>
        <dbReference type="EMBL" id="AXQ78788.1"/>
    </source>
</evidence>
<accession>A0A372KPW7</accession>
<sequence>MRKKLTVSVIIILILAAGSYYLFQNYYVMELQELKIKNGTNVDSAIQNAESFLAEFDTHYPELTPYLSPKKPRSYAIPGLIRAKNIHASGKQKGKIGYATDMTPQGLTVTKDYLIISAYSKSKAFHSVLWIINKNNRSFIKTVVLEGTDHVGGLAYDANHQRLWVTSIEKNWTNSAVASLPLTDIENYDFDKSKKTLAYEYKFDLAGVKRSSFMTLYQNKLFVGYFDKQKEGHLSYYDLDKDGLPLETDLDSYEGSLAAKTISIPKKVQGITFYEDKIIFSQSYGKSDSHLLIYQNLGLANLSHLTEGNVLLKVATPPYLEQTWADGSNLYALFESSASAYRDNWDIVLVDRILKFDFSAIKAQ</sequence>
<reference evidence="4" key="3">
    <citation type="submission" date="2018-08" db="EMBL/GenBank/DDBJ databases">
        <title>Streptococcus chenjunshii sp. nov., isolated from stools sample of the Tibetan antelope in the Qinghai-Tibet plateau, China.</title>
        <authorList>
            <person name="Tian Z."/>
        </authorList>
    </citation>
    <scope>NUCLEOTIDE SEQUENCE [LARGE SCALE GENOMIC DNA]</scope>
    <source>
        <strain evidence="4">Z15</strain>
    </source>
</reference>
<reference evidence="3 5" key="2">
    <citation type="submission" date="2018-08" db="EMBL/GenBank/DDBJ databases">
        <title>Draft genome of Streptococcus sp. nov. Z1.</title>
        <authorList>
            <person name="Tian Z."/>
        </authorList>
    </citation>
    <scope>NUCLEOTIDE SEQUENCE [LARGE SCALE GENOMIC DNA]</scope>
    <source>
        <strain evidence="3">Z1</strain>
        <strain evidence="5">Z1(2018)</strain>
    </source>
</reference>
<dbReference type="SUPFAM" id="SSF63825">
    <property type="entry name" value="YWTD domain"/>
    <property type="match status" value="1"/>
</dbReference>
<gene>
    <name evidence="1" type="ORF">DDV21_006665</name>
    <name evidence="2" type="ORF">DDV22_02565</name>
    <name evidence="3" type="ORF">DDV23_02965</name>
</gene>
<dbReference type="Proteomes" id="UP000246115">
    <property type="component" value="Chromosome"/>
</dbReference>